<feature type="transmembrane region" description="Helical" evidence="1">
    <location>
        <begin position="162"/>
        <end position="185"/>
    </location>
</feature>
<keyword evidence="3" id="KW-0808">Transferase</keyword>
<dbReference type="InterPro" id="IPR000917">
    <property type="entry name" value="Sulfatase_N"/>
</dbReference>
<sequence length="576" mass="62653">MAPLSAPPSRKRLAPASGDEAQVIAQTHATMPARPLPPQKTFGDRARRRPLLRASLRLTLAILLLFAALILPSHPAGLTVERLWRLPLEVPAILFALCLLRGRAFAWSVLAVALFTGLSTFLKLADLGTFSAFSRPFNPMVDVPIMVAGWHLLTGTIGLSSAIAAIVGALVLWFSTSLAIAWGLLGLARLPASARRPIALVSLIVLVVGAAFLSISGSPRLTSNAVPFLTERLALMQTSLRDLAAFNEKLGDDPLADLPADARYSALAGKDVVILFVESYGRSVVEDPRYASQTTDRLRSVEAQLTGTGYGIRSGWVTSPTMGGQSWLAHGTLLSGLWTDDQARYDRLIASRRESLNRLFQRSGWSTIAVMPAITMDWPEAGWFGYDEAYPAAALDYRGLPFNWVTMPDQFTLAALEDKRRALDEPVMAEVALISSHAPWTPIPHLVPWEAVGDGSIFDEQAKAGDPPSVVWADPERVRLQYAKSIDYALETIGSYVSRFGKDTVFIVLGDHQPASIITGPDASRDVPIHVIADDPAVLNRIADWGFARGMIPPEGPAAFRMDDFRERFTRAMSGE</sequence>
<organism evidence="3 4">
    <name type="scientific">Fulvimarina manganoxydans</name>
    <dbReference type="NCBI Taxonomy" id="937218"/>
    <lineage>
        <taxon>Bacteria</taxon>
        <taxon>Pseudomonadati</taxon>
        <taxon>Pseudomonadota</taxon>
        <taxon>Alphaproteobacteria</taxon>
        <taxon>Hyphomicrobiales</taxon>
        <taxon>Aurantimonadaceae</taxon>
        <taxon>Fulvimarina</taxon>
    </lineage>
</organism>
<keyword evidence="4" id="KW-1185">Reference proteome</keyword>
<dbReference type="SUPFAM" id="SSF53649">
    <property type="entry name" value="Alkaline phosphatase-like"/>
    <property type="match status" value="1"/>
</dbReference>
<accession>A0A1W2AUT8</accession>
<dbReference type="EMBL" id="FWXR01000005">
    <property type="protein sequence ID" value="SMC64497.1"/>
    <property type="molecule type" value="Genomic_DNA"/>
</dbReference>
<dbReference type="AlphaFoldDB" id="A0A1W2AUT8"/>
<evidence type="ECO:0000256" key="1">
    <source>
        <dbReference type="SAM" id="Phobius"/>
    </source>
</evidence>
<feature type="transmembrane region" description="Helical" evidence="1">
    <location>
        <begin position="83"/>
        <end position="100"/>
    </location>
</feature>
<dbReference type="GO" id="GO:0016740">
    <property type="term" value="F:transferase activity"/>
    <property type="evidence" value="ECO:0007669"/>
    <property type="project" value="UniProtKB-KW"/>
</dbReference>
<protein>
    <submittedName>
        <fullName evidence="3">Phosphoglycerol transferase MdoB</fullName>
    </submittedName>
</protein>
<evidence type="ECO:0000313" key="3">
    <source>
        <dbReference type="EMBL" id="SMC64497.1"/>
    </source>
</evidence>
<dbReference type="RefSeq" id="WP_244556847.1">
    <property type="nucleotide sequence ID" value="NZ_FWXR01000005.1"/>
</dbReference>
<dbReference type="Proteomes" id="UP000192656">
    <property type="component" value="Unassembled WGS sequence"/>
</dbReference>
<name>A0A1W2AUT8_9HYPH</name>
<reference evidence="3 4" key="1">
    <citation type="submission" date="2017-04" db="EMBL/GenBank/DDBJ databases">
        <authorList>
            <person name="Afonso C.L."/>
            <person name="Miller P.J."/>
            <person name="Scott M.A."/>
            <person name="Spackman E."/>
            <person name="Goraichik I."/>
            <person name="Dimitrov K.M."/>
            <person name="Suarez D.L."/>
            <person name="Swayne D.E."/>
        </authorList>
    </citation>
    <scope>NUCLEOTIDE SEQUENCE [LARGE SCALE GENOMIC DNA]</scope>
    <source>
        <strain evidence="3 4">CGMCC 1.10972</strain>
    </source>
</reference>
<feature type="domain" description="Sulfatase N-terminal" evidence="2">
    <location>
        <begin position="271"/>
        <end position="515"/>
    </location>
</feature>
<keyword evidence="1" id="KW-1133">Transmembrane helix</keyword>
<dbReference type="InterPro" id="IPR017850">
    <property type="entry name" value="Alkaline_phosphatase_core_sf"/>
</dbReference>
<evidence type="ECO:0000259" key="2">
    <source>
        <dbReference type="Pfam" id="PF00884"/>
    </source>
</evidence>
<evidence type="ECO:0000313" key="4">
    <source>
        <dbReference type="Proteomes" id="UP000192656"/>
    </source>
</evidence>
<proteinExistence type="predicted"/>
<dbReference type="STRING" id="937218.SAMN06297251_105101"/>
<dbReference type="Gene3D" id="3.40.720.10">
    <property type="entry name" value="Alkaline Phosphatase, subunit A"/>
    <property type="match status" value="1"/>
</dbReference>
<keyword evidence="1" id="KW-0472">Membrane</keyword>
<keyword evidence="1" id="KW-0812">Transmembrane</keyword>
<gene>
    <name evidence="3" type="ORF">SAMN06297251_105101</name>
</gene>
<feature type="transmembrane region" description="Helical" evidence="1">
    <location>
        <begin position="105"/>
        <end position="125"/>
    </location>
</feature>
<dbReference type="Pfam" id="PF00884">
    <property type="entry name" value="Sulfatase"/>
    <property type="match status" value="1"/>
</dbReference>
<feature type="transmembrane region" description="Helical" evidence="1">
    <location>
        <begin position="197"/>
        <end position="215"/>
    </location>
</feature>
<feature type="transmembrane region" description="Helical" evidence="1">
    <location>
        <begin position="54"/>
        <end position="71"/>
    </location>
</feature>